<name>A0A0B7MK50_9FIRM</name>
<protein>
    <submittedName>
        <fullName evidence="6">Ech hydrogenase subunit B</fullName>
    </submittedName>
</protein>
<organism evidence="6 7">
    <name type="scientific">Syntrophaceticus schinkii</name>
    <dbReference type="NCBI Taxonomy" id="499207"/>
    <lineage>
        <taxon>Bacteria</taxon>
        <taxon>Bacillati</taxon>
        <taxon>Bacillota</taxon>
        <taxon>Clostridia</taxon>
        <taxon>Thermoanaerobacterales</taxon>
        <taxon>Thermoanaerobacterales Family III. Incertae Sedis</taxon>
        <taxon>Syntrophaceticus</taxon>
    </lineage>
</organism>
<evidence type="ECO:0000313" key="6">
    <source>
        <dbReference type="EMBL" id="CEO88291.1"/>
    </source>
</evidence>
<dbReference type="Pfam" id="PF00146">
    <property type="entry name" value="NADHdh"/>
    <property type="match status" value="1"/>
</dbReference>
<evidence type="ECO:0000256" key="5">
    <source>
        <dbReference type="SAM" id="Phobius"/>
    </source>
</evidence>
<keyword evidence="3 5" id="KW-1133">Transmembrane helix</keyword>
<dbReference type="PANTHER" id="PTHR43359:SF1">
    <property type="entry name" value="FORMATE HYDROGENLYASE SUBUNIT 4-RELATED"/>
    <property type="match status" value="1"/>
</dbReference>
<dbReference type="EMBL" id="CDRZ01000079">
    <property type="protein sequence ID" value="CEO88291.1"/>
    <property type="molecule type" value="Genomic_DNA"/>
</dbReference>
<feature type="transmembrane region" description="Helical" evidence="5">
    <location>
        <begin position="6"/>
        <end position="25"/>
    </location>
</feature>
<evidence type="ECO:0000256" key="3">
    <source>
        <dbReference type="ARBA" id="ARBA00022989"/>
    </source>
</evidence>
<feature type="transmembrane region" description="Helical" evidence="5">
    <location>
        <begin position="120"/>
        <end position="142"/>
    </location>
</feature>
<feature type="transmembrane region" description="Helical" evidence="5">
    <location>
        <begin position="205"/>
        <end position="226"/>
    </location>
</feature>
<keyword evidence="7" id="KW-1185">Reference proteome</keyword>
<sequence>MSNQVWIAIIAVIAAPLIGGFLAGIDRRVTARLQGRYGPPILQPFYDFFKLLGKSRIATSKTQFVWIISYLVFMIACLLFLVLQQDLLLLVFLLGFAGISFVLAGFSTKSPYSHFGANRELLQILSYEPILLLFALGVYTQIESFMISDIMASQTPLLASLWPIFIALLVVLTIKMRKSPFDIATSHHGHQELVKGIMTEISGPYYAMVLLTEWYELVLLLGLIALFWANPLWIGILIALAAFILELFIDNINARMTGGWMVKFSWVIALVFCVLNIAYWWIINKGVL</sequence>
<dbReference type="GO" id="GO:0005886">
    <property type="term" value="C:plasma membrane"/>
    <property type="evidence" value="ECO:0007669"/>
    <property type="project" value="TreeGrafter"/>
</dbReference>
<dbReference type="PANTHER" id="PTHR43359">
    <property type="entry name" value="FORMATE HYDROGENLYASE SUBUNIT 4"/>
    <property type="match status" value="1"/>
</dbReference>
<dbReference type="OrthoDB" id="9778499at2"/>
<reference evidence="7" key="1">
    <citation type="submission" date="2015-01" db="EMBL/GenBank/DDBJ databases">
        <authorList>
            <person name="Manzoor Shahid"/>
            <person name="Zubair Saima"/>
        </authorList>
    </citation>
    <scope>NUCLEOTIDE SEQUENCE [LARGE SCALE GENOMIC DNA]</scope>
    <source>
        <strain evidence="7">Sp3</strain>
    </source>
</reference>
<evidence type="ECO:0000256" key="1">
    <source>
        <dbReference type="ARBA" id="ARBA00004141"/>
    </source>
</evidence>
<feature type="transmembrane region" description="Helical" evidence="5">
    <location>
        <begin position="89"/>
        <end position="108"/>
    </location>
</feature>
<dbReference type="RefSeq" id="WP_044664483.1">
    <property type="nucleotide sequence ID" value="NZ_CDRZ01000079.1"/>
</dbReference>
<feature type="transmembrane region" description="Helical" evidence="5">
    <location>
        <begin position="261"/>
        <end position="282"/>
    </location>
</feature>
<feature type="transmembrane region" description="Helical" evidence="5">
    <location>
        <begin position="232"/>
        <end position="249"/>
    </location>
</feature>
<evidence type="ECO:0000256" key="4">
    <source>
        <dbReference type="ARBA" id="ARBA00023136"/>
    </source>
</evidence>
<comment type="subcellular location">
    <subcellularLocation>
        <location evidence="1">Membrane</location>
        <topology evidence="1">Multi-pass membrane protein</topology>
    </subcellularLocation>
</comment>
<dbReference type="InterPro" id="IPR052561">
    <property type="entry name" value="ComplexI_Subunit1"/>
</dbReference>
<feature type="transmembrane region" description="Helical" evidence="5">
    <location>
        <begin position="64"/>
        <end position="83"/>
    </location>
</feature>
<dbReference type="AlphaFoldDB" id="A0A0B7MK50"/>
<proteinExistence type="predicted"/>
<gene>
    <name evidence="6" type="primary">echB</name>
    <name evidence="6" type="ORF">SSCH_170025</name>
</gene>
<keyword evidence="2 5" id="KW-0812">Transmembrane</keyword>
<dbReference type="Proteomes" id="UP000046155">
    <property type="component" value="Unassembled WGS sequence"/>
</dbReference>
<evidence type="ECO:0000256" key="2">
    <source>
        <dbReference type="ARBA" id="ARBA00022692"/>
    </source>
</evidence>
<feature type="transmembrane region" description="Helical" evidence="5">
    <location>
        <begin position="154"/>
        <end position="174"/>
    </location>
</feature>
<dbReference type="InterPro" id="IPR001694">
    <property type="entry name" value="NADH_UbQ_OxRdtase_su1/FPO"/>
</dbReference>
<accession>A0A0B7MK50</accession>
<evidence type="ECO:0000313" key="7">
    <source>
        <dbReference type="Proteomes" id="UP000046155"/>
    </source>
</evidence>
<keyword evidence="4 5" id="KW-0472">Membrane</keyword>